<dbReference type="Proteomes" id="UP000821866">
    <property type="component" value="Chromosome 10"/>
</dbReference>
<feature type="coiled-coil region" evidence="1">
    <location>
        <begin position="74"/>
        <end position="101"/>
    </location>
</feature>
<comment type="caution">
    <text evidence="3">The sequence shown here is derived from an EMBL/GenBank/DDBJ whole genome shotgun (WGS) entry which is preliminary data.</text>
</comment>
<dbReference type="AlphaFoldDB" id="A0A9J6EUK5"/>
<gene>
    <name evidence="3" type="ORF">HPB51_017284</name>
</gene>
<proteinExistence type="predicted"/>
<evidence type="ECO:0000313" key="4">
    <source>
        <dbReference type="Proteomes" id="UP000821866"/>
    </source>
</evidence>
<feature type="region of interest" description="Disordered" evidence="2">
    <location>
        <begin position="117"/>
        <end position="151"/>
    </location>
</feature>
<reference evidence="3" key="1">
    <citation type="journal article" date="2020" name="Cell">
        <title>Large-Scale Comparative Analyses of Tick Genomes Elucidate Their Genetic Diversity and Vector Capacities.</title>
        <authorList>
            <consortium name="Tick Genome and Microbiome Consortium (TIGMIC)"/>
            <person name="Jia N."/>
            <person name="Wang J."/>
            <person name="Shi W."/>
            <person name="Du L."/>
            <person name="Sun Y."/>
            <person name="Zhan W."/>
            <person name="Jiang J.F."/>
            <person name="Wang Q."/>
            <person name="Zhang B."/>
            <person name="Ji P."/>
            <person name="Bell-Sakyi L."/>
            <person name="Cui X.M."/>
            <person name="Yuan T.T."/>
            <person name="Jiang B.G."/>
            <person name="Yang W.F."/>
            <person name="Lam T.T."/>
            <person name="Chang Q.C."/>
            <person name="Ding S.J."/>
            <person name="Wang X.J."/>
            <person name="Zhu J.G."/>
            <person name="Ruan X.D."/>
            <person name="Zhao L."/>
            <person name="Wei J.T."/>
            <person name="Ye R.Z."/>
            <person name="Que T.C."/>
            <person name="Du C.H."/>
            <person name="Zhou Y.H."/>
            <person name="Cheng J.X."/>
            <person name="Dai P.F."/>
            <person name="Guo W.B."/>
            <person name="Han X.H."/>
            <person name="Huang E.J."/>
            <person name="Li L.F."/>
            <person name="Wei W."/>
            <person name="Gao Y.C."/>
            <person name="Liu J.Z."/>
            <person name="Shao H.Z."/>
            <person name="Wang X."/>
            <person name="Wang C.C."/>
            <person name="Yang T.C."/>
            <person name="Huo Q.B."/>
            <person name="Li W."/>
            <person name="Chen H.Y."/>
            <person name="Chen S.E."/>
            <person name="Zhou L.G."/>
            <person name="Ni X.B."/>
            <person name="Tian J.H."/>
            <person name="Sheng Y."/>
            <person name="Liu T."/>
            <person name="Pan Y.S."/>
            <person name="Xia L.Y."/>
            <person name="Li J."/>
            <person name="Zhao F."/>
            <person name="Cao W.C."/>
        </authorList>
    </citation>
    <scope>NUCLEOTIDE SEQUENCE</scope>
    <source>
        <strain evidence="3">Rmic-2018</strain>
    </source>
</reference>
<name>A0A9J6EUK5_RHIMP</name>
<feature type="compositionally biased region" description="Low complexity" evidence="2">
    <location>
        <begin position="243"/>
        <end position="255"/>
    </location>
</feature>
<keyword evidence="1" id="KW-0175">Coiled coil</keyword>
<feature type="region of interest" description="Disordered" evidence="2">
    <location>
        <begin position="243"/>
        <end position="262"/>
    </location>
</feature>
<dbReference type="EMBL" id="JABSTU010000002">
    <property type="protein sequence ID" value="KAH8037784.1"/>
    <property type="molecule type" value="Genomic_DNA"/>
</dbReference>
<evidence type="ECO:0000256" key="2">
    <source>
        <dbReference type="SAM" id="MobiDB-lite"/>
    </source>
</evidence>
<keyword evidence="4" id="KW-1185">Reference proteome</keyword>
<reference evidence="3" key="2">
    <citation type="submission" date="2021-09" db="EMBL/GenBank/DDBJ databases">
        <authorList>
            <person name="Jia N."/>
            <person name="Wang J."/>
            <person name="Shi W."/>
            <person name="Du L."/>
            <person name="Sun Y."/>
            <person name="Zhan W."/>
            <person name="Jiang J."/>
            <person name="Wang Q."/>
            <person name="Zhang B."/>
            <person name="Ji P."/>
            <person name="Sakyi L.B."/>
            <person name="Cui X."/>
            <person name="Yuan T."/>
            <person name="Jiang B."/>
            <person name="Yang W."/>
            <person name="Lam T.T.-Y."/>
            <person name="Chang Q."/>
            <person name="Ding S."/>
            <person name="Wang X."/>
            <person name="Zhu J."/>
            <person name="Ruan X."/>
            <person name="Zhao L."/>
            <person name="Wei J."/>
            <person name="Que T."/>
            <person name="Du C."/>
            <person name="Cheng J."/>
            <person name="Dai P."/>
            <person name="Han X."/>
            <person name="Huang E."/>
            <person name="Gao Y."/>
            <person name="Liu J."/>
            <person name="Shao H."/>
            <person name="Ye R."/>
            <person name="Li L."/>
            <person name="Wei W."/>
            <person name="Wang X."/>
            <person name="Wang C."/>
            <person name="Huo Q."/>
            <person name="Li W."/>
            <person name="Guo W."/>
            <person name="Chen H."/>
            <person name="Chen S."/>
            <person name="Zhou L."/>
            <person name="Zhou L."/>
            <person name="Ni X."/>
            <person name="Tian J."/>
            <person name="Zhou Y."/>
            <person name="Sheng Y."/>
            <person name="Liu T."/>
            <person name="Pan Y."/>
            <person name="Xia L."/>
            <person name="Li J."/>
            <person name="Zhao F."/>
            <person name="Cao W."/>
        </authorList>
    </citation>
    <scope>NUCLEOTIDE SEQUENCE</scope>
    <source>
        <strain evidence="3">Rmic-2018</strain>
        <tissue evidence="3">Larvae</tissue>
    </source>
</reference>
<sequence>MVNEEGGEDKEWASCLVDGMLRSCGGENFEAKRHRRTDDARIHVNDFDYASCVSLISSFDPDLERFTDDDFLDMEWRDERIAALEQEITELEERLFAVLHELSGGHGPAGDYAGCRPSQGAPTLPGRRSGGMGDGPLQRQTQPGAATRDAVRANDCSAPADLSRYHMQIASVGHSEGLAISEDTERNDHASVGARDLQGESSLCIAYEGTGSRRFDFSVQFTSNDGTSASSCCAPAMNAATSASETSASTITEATQPRGHPY</sequence>
<protein>
    <submittedName>
        <fullName evidence="3">Uncharacterized protein</fullName>
    </submittedName>
</protein>
<accession>A0A9J6EUK5</accession>
<organism evidence="3 4">
    <name type="scientific">Rhipicephalus microplus</name>
    <name type="common">Cattle tick</name>
    <name type="synonym">Boophilus microplus</name>
    <dbReference type="NCBI Taxonomy" id="6941"/>
    <lineage>
        <taxon>Eukaryota</taxon>
        <taxon>Metazoa</taxon>
        <taxon>Ecdysozoa</taxon>
        <taxon>Arthropoda</taxon>
        <taxon>Chelicerata</taxon>
        <taxon>Arachnida</taxon>
        <taxon>Acari</taxon>
        <taxon>Parasitiformes</taxon>
        <taxon>Ixodida</taxon>
        <taxon>Ixodoidea</taxon>
        <taxon>Ixodidae</taxon>
        <taxon>Rhipicephalinae</taxon>
        <taxon>Rhipicephalus</taxon>
        <taxon>Boophilus</taxon>
    </lineage>
</organism>
<evidence type="ECO:0000313" key="3">
    <source>
        <dbReference type="EMBL" id="KAH8037784.1"/>
    </source>
</evidence>
<evidence type="ECO:0000256" key="1">
    <source>
        <dbReference type="SAM" id="Coils"/>
    </source>
</evidence>